<protein>
    <submittedName>
        <fullName evidence="1">Uncharacterized protein</fullName>
    </submittedName>
</protein>
<gene>
    <name evidence="1" type="ORF">CXB51_004101</name>
</gene>
<dbReference type="Proteomes" id="UP000701853">
    <property type="component" value="Chromosome 2"/>
</dbReference>
<name>A0A8J6DB06_9ROSI</name>
<proteinExistence type="predicted"/>
<sequence length="135" mass="15551">MLRDDQSCNGEYRWRIVHGGQSKKRAHMVDSPIVSTSDKLSKCESLGRQSFGELPCGLSACELTCGQQVAEPLRDLRDHGYPKMNFLALLLWTTMLRTVNMRQAWRTVQARTYLRTHELWIEDMLSVSLEYAWGS</sequence>
<reference evidence="1 2" key="1">
    <citation type="journal article" date="2021" name="bioRxiv">
        <title>The Gossypium anomalum genome as a resource for cotton improvement and evolutionary analysis of hybrid incompatibility.</title>
        <authorList>
            <person name="Grover C.E."/>
            <person name="Yuan D."/>
            <person name="Arick M.A."/>
            <person name="Miller E.R."/>
            <person name="Hu G."/>
            <person name="Peterson D.G."/>
            <person name="Wendel J.F."/>
            <person name="Udall J.A."/>
        </authorList>
    </citation>
    <scope>NUCLEOTIDE SEQUENCE [LARGE SCALE GENOMIC DNA]</scope>
    <source>
        <strain evidence="1">JFW-Udall</strain>
        <tissue evidence="1">Leaf</tissue>
    </source>
</reference>
<evidence type="ECO:0000313" key="2">
    <source>
        <dbReference type="Proteomes" id="UP000701853"/>
    </source>
</evidence>
<comment type="caution">
    <text evidence="1">The sequence shown here is derived from an EMBL/GenBank/DDBJ whole genome shotgun (WGS) entry which is preliminary data.</text>
</comment>
<evidence type="ECO:0000313" key="1">
    <source>
        <dbReference type="EMBL" id="KAG8501816.1"/>
    </source>
</evidence>
<accession>A0A8J6DB06</accession>
<organism evidence="1 2">
    <name type="scientific">Gossypium anomalum</name>
    <dbReference type="NCBI Taxonomy" id="47600"/>
    <lineage>
        <taxon>Eukaryota</taxon>
        <taxon>Viridiplantae</taxon>
        <taxon>Streptophyta</taxon>
        <taxon>Embryophyta</taxon>
        <taxon>Tracheophyta</taxon>
        <taxon>Spermatophyta</taxon>
        <taxon>Magnoliopsida</taxon>
        <taxon>eudicotyledons</taxon>
        <taxon>Gunneridae</taxon>
        <taxon>Pentapetalae</taxon>
        <taxon>rosids</taxon>
        <taxon>malvids</taxon>
        <taxon>Malvales</taxon>
        <taxon>Malvaceae</taxon>
        <taxon>Malvoideae</taxon>
        <taxon>Gossypium</taxon>
    </lineage>
</organism>
<dbReference type="EMBL" id="JAHUZN010000002">
    <property type="protein sequence ID" value="KAG8501816.1"/>
    <property type="molecule type" value="Genomic_DNA"/>
</dbReference>
<keyword evidence="2" id="KW-1185">Reference proteome</keyword>
<dbReference type="AlphaFoldDB" id="A0A8J6DB06"/>